<dbReference type="Gene3D" id="1.10.1060.10">
    <property type="entry name" value="Alpha-helical ferredoxin"/>
    <property type="match status" value="1"/>
</dbReference>
<dbReference type="InterPro" id="IPR017900">
    <property type="entry name" value="4Fe4S_Fe_S_CS"/>
</dbReference>
<proteinExistence type="predicted"/>
<evidence type="ECO:0000256" key="1">
    <source>
        <dbReference type="ARBA" id="ARBA00022723"/>
    </source>
</evidence>
<dbReference type="EMBL" id="FUWX01000005">
    <property type="protein sequence ID" value="SJZ41787.1"/>
    <property type="molecule type" value="Genomic_DNA"/>
</dbReference>
<dbReference type="RefSeq" id="WP_078692967.1">
    <property type="nucleotide sequence ID" value="NZ_FUWX01000005.1"/>
</dbReference>
<evidence type="ECO:0000256" key="3">
    <source>
        <dbReference type="ARBA" id="ARBA00023014"/>
    </source>
</evidence>
<dbReference type="PROSITE" id="PS51379">
    <property type="entry name" value="4FE4S_FER_2"/>
    <property type="match status" value="2"/>
</dbReference>
<dbReference type="InterPro" id="IPR009051">
    <property type="entry name" value="Helical_ferredxn"/>
</dbReference>
<keyword evidence="6" id="KW-1185">Reference proteome</keyword>
<evidence type="ECO:0000259" key="4">
    <source>
        <dbReference type="PROSITE" id="PS51379"/>
    </source>
</evidence>
<keyword evidence="2" id="KW-0408">Iron</keyword>
<gene>
    <name evidence="5" type="ORF">SAMN02745174_00423</name>
</gene>
<dbReference type="OrthoDB" id="9795302at2"/>
<dbReference type="PANTHER" id="PTHR40447">
    <property type="entry name" value="ANAEROBIC SULFITE REDUCTASE SUBUNIT A"/>
    <property type="match status" value="1"/>
</dbReference>
<evidence type="ECO:0000313" key="6">
    <source>
        <dbReference type="Proteomes" id="UP000191153"/>
    </source>
</evidence>
<evidence type="ECO:0000313" key="5">
    <source>
        <dbReference type="EMBL" id="SJZ41787.1"/>
    </source>
</evidence>
<dbReference type="GO" id="GO:0051536">
    <property type="term" value="F:iron-sulfur cluster binding"/>
    <property type="evidence" value="ECO:0007669"/>
    <property type="project" value="UniProtKB-KW"/>
</dbReference>
<dbReference type="Pfam" id="PF17179">
    <property type="entry name" value="Fer4_22"/>
    <property type="match status" value="1"/>
</dbReference>
<dbReference type="Proteomes" id="UP000191153">
    <property type="component" value="Unassembled WGS sequence"/>
</dbReference>
<feature type="domain" description="4Fe-4S ferredoxin-type" evidence="4">
    <location>
        <begin position="218"/>
        <end position="251"/>
    </location>
</feature>
<dbReference type="STRING" id="180163.SAMN02745174_00423"/>
<keyword evidence="1" id="KW-0479">Metal-binding</keyword>
<dbReference type="GO" id="GO:0046872">
    <property type="term" value="F:metal ion binding"/>
    <property type="evidence" value="ECO:0007669"/>
    <property type="project" value="UniProtKB-KW"/>
</dbReference>
<keyword evidence="3" id="KW-0411">Iron-sulfur</keyword>
<dbReference type="NCBIfam" id="TIGR02910">
    <property type="entry name" value="sulfite_red_A"/>
    <property type="match status" value="1"/>
</dbReference>
<accession>A0A1T4KHG3</accession>
<dbReference type="InterPro" id="IPR014259">
    <property type="entry name" value="Sulphite_reductase_A"/>
</dbReference>
<sequence length="348" mass="40620">MAYRMNWDTFQEFLENLSSNYEVYAPKKFPAQGRYSDSDIVRYSKISGVDEIEFKDKSHYPVKEVFQPITETVLYFTDDDYREPKNKFPKKNLIFARACDLHAMKRFDDIYLKNGGFEDSYYKSRRENSQFILMECPENGWDTCFCVSAETNIPEEYSLGIKFLENEILLDVKDEEFKNYLNNLDIKEETFEVQPVMENKRVVEFPEIPNKDIQQQVKSLEMWNEFDKRCLACGSCTIACSTCTCFTTYDMNYSTDTNAGERRRIAASCHVDGFTDMAGGHSFRQKAGERMRFKVMHKVHDHKARFKDYNMCVGCGRCDDRCPVFISFSTTVNKLTEEVKKLVAGGNK</sequence>
<reference evidence="5 6" key="1">
    <citation type="submission" date="2017-02" db="EMBL/GenBank/DDBJ databases">
        <authorList>
            <person name="Peterson S.W."/>
        </authorList>
    </citation>
    <scope>NUCLEOTIDE SEQUENCE [LARGE SCALE GENOMIC DNA]</scope>
    <source>
        <strain evidence="5 6">ATCC 700028</strain>
    </source>
</reference>
<dbReference type="AlphaFoldDB" id="A0A1T4KHG3"/>
<feature type="domain" description="4Fe-4S ferredoxin-type" evidence="4">
    <location>
        <begin position="302"/>
        <end position="331"/>
    </location>
</feature>
<dbReference type="PANTHER" id="PTHR40447:SF1">
    <property type="entry name" value="ANAEROBIC SULFITE REDUCTASE SUBUNIT A"/>
    <property type="match status" value="1"/>
</dbReference>
<protein>
    <submittedName>
        <fullName evidence="5">Anaerobic sulfite reductase subunit A</fullName>
    </submittedName>
</protein>
<organism evidence="5 6">
    <name type="scientific">Cetobacterium ceti</name>
    <dbReference type="NCBI Taxonomy" id="180163"/>
    <lineage>
        <taxon>Bacteria</taxon>
        <taxon>Fusobacteriati</taxon>
        <taxon>Fusobacteriota</taxon>
        <taxon>Fusobacteriia</taxon>
        <taxon>Fusobacteriales</taxon>
        <taxon>Fusobacteriaceae</taxon>
        <taxon>Cetobacterium</taxon>
    </lineage>
</organism>
<evidence type="ECO:0000256" key="2">
    <source>
        <dbReference type="ARBA" id="ARBA00023004"/>
    </source>
</evidence>
<dbReference type="SUPFAM" id="SSF46548">
    <property type="entry name" value="alpha-helical ferredoxin"/>
    <property type="match status" value="1"/>
</dbReference>
<dbReference type="PROSITE" id="PS00198">
    <property type="entry name" value="4FE4S_FER_1"/>
    <property type="match status" value="1"/>
</dbReference>
<dbReference type="InterPro" id="IPR017896">
    <property type="entry name" value="4Fe4S_Fe-S-bd"/>
</dbReference>
<name>A0A1T4KHG3_9FUSO</name>